<reference evidence="3" key="1">
    <citation type="submission" date="2021-05" db="EMBL/GenBank/DDBJ databases">
        <title>The genome of the haptophyte Pavlova lutheri (Diacronema luteri, Pavlovales) - a model for lipid biosynthesis in eukaryotic algae.</title>
        <authorList>
            <person name="Hulatt C.J."/>
            <person name="Posewitz M.C."/>
        </authorList>
    </citation>
    <scope>NUCLEOTIDE SEQUENCE</scope>
    <source>
        <strain evidence="3">NIVA-4/92</strain>
    </source>
</reference>
<organism evidence="3 4">
    <name type="scientific">Diacronema lutheri</name>
    <name type="common">Unicellular marine alga</name>
    <name type="synonym">Monochrysis lutheri</name>
    <dbReference type="NCBI Taxonomy" id="2081491"/>
    <lineage>
        <taxon>Eukaryota</taxon>
        <taxon>Haptista</taxon>
        <taxon>Haptophyta</taxon>
        <taxon>Pavlovophyceae</taxon>
        <taxon>Pavlovales</taxon>
        <taxon>Pavlovaceae</taxon>
        <taxon>Diacronema</taxon>
    </lineage>
</organism>
<sequence length="295" mass="30675">MAALLCTVPCQLASKACSSLAYVLNETCACFRPIADMLCDCSRPFMLITVVAFCVLGTPVVMIANALQADGSGDACAASGIRTDLMIQAAIFVVHFLFIVYVHSRFPRAEPMSAVYKRFGDMFMCALSPDGQRQARARRERRAHFVYAGSIYLTCRLSVDMGEALSEGAGGEGAASALDGTAADGASMRCGDVGAGLVSGASLAVTISALYLACMPCCLGCALCCAWNSGATPDRQARLATSERQPPPAYAPCSHSVPDQSSRMGSIGLGFSSFAGSVTRPAEKASASGHGQSMV</sequence>
<keyword evidence="2" id="KW-0812">Transmembrane</keyword>
<evidence type="ECO:0000256" key="2">
    <source>
        <dbReference type="SAM" id="Phobius"/>
    </source>
</evidence>
<evidence type="ECO:0000313" key="4">
    <source>
        <dbReference type="Proteomes" id="UP000751190"/>
    </source>
</evidence>
<keyword evidence="4" id="KW-1185">Reference proteome</keyword>
<evidence type="ECO:0000256" key="1">
    <source>
        <dbReference type="SAM" id="MobiDB-lite"/>
    </source>
</evidence>
<accession>A0A8J6CCQ5</accession>
<feature type="transmembrane region" description="Helical" evidence="2">
    <location>
        <begin position="45"/>
        <end position="64"/>
    </location>
</feature>
<protein>
    <submittedName>
        <fullName evidence="3">Uncharacterized protein</fullName>
    </submittedName>
</protein>
<feature type="transmembrane region" description="Helical" evidence="2">
    <location>
        <begin position="85"/>
        <end position="103"/>
    </location>
</feature>
<proteinExistence type="predicted"/>
<keyword evidence="2" id="KW-0472">Membrane</keyword>
<dbReference type="Proteomes" id="UP000751190">
    <property type="component" value="Unassembled WGS sequence"/>
</dbReference>
<keyword evidence="2" id="KW-1133">Transmembrane helix</keyword>
<gene>
    <name evidence="3" type="ORF">KFE25_008543</name>
</gene>
<dbReference type="AlphaFoldDB" id="A0A8J6CCQ5"/>
<feature type="region of interest" description="Disordered" evidence="1">
    <location>
        <begin position="237"/>
        <end position="262"/>
    </location>
</feature>
<comment type="caution">
    <text evidence="3">The sequence shown here is derived from an EMBL/GenBank/DDBJ whole genome shotgun (WGS) entry which is preliminary data.</text>
</comment>
<dbReference type="EMBL" id="JAGTXO010000001">
    <property type="protein sequence ID" value="KAG8470122.1"/>
    <property type="molecule type" value="Genomic_DNA"/>
</dbReference>
<evidence type="ECO:0000313" key="3">
    <source>
        <dbReference type="EMBL" id="KAG8470122.1"/>
    </source>
</evidence>
<name>A0A8J6CCQ5_DIALT</name>